<accession>A0A3P6EV63</accession>
<dbReference type="GO" id="GO:0006406">
    <property type="term" value="P:mRNA export from nucleus"/>
    <property type="evidence" value="ECO:0007669"/>
    <property type="project" value="InterPro"/>
</dbReference>
<reference evidence="2" key="1">
    <citation type="submission" date="2018-11" db="EMBL/GenBank/DDBJ databases">
        <authorList>
            <consortium name="Genoscope - CEA"/>
            <person name="William W."/>
        </authorList>
    </citation>
    <scope>NUCLEOTIDE SEQUENCE</scope>
</reference>
<dbReference type="GO" id="GO:0006397">
    <property type="term" value="P:mRNA processing"/>
    <property type="evidence" value="ECO:0007669"/>
    <property type="project" value="InterPro"/>
</dbReference>
<feature type="domain" description="THO complex subunit 2 N-terminal" evidence="1">
    <location>
        <begin position="34"/>
        <end position="107"/>
    </location>
</feature>
<dbReference type="AlphaFoldDB" id="A0A3P6EV63"/>
<dbReference type="PANTHER" id="PTHR21597">
    <property type="entry name" value="THO2 PROTEIN"/>
    <property type="match status" value="1"/>
</dbReference>
<dbReference type="PANTHER" id="PTHR21597:SF0">
    <property type="entry name" value="THO COMPLEX SUBUNIT 2"/>
    <property type="match status" value="1"/>
</dbReference>
<dbReference type="InterPro" id="IPR032302">
    <property type="entry name" value="THOC2_N"/>
</dbReference>
<name>A0A3P6EV63_BRAOL</name>
<organism evidence="2">
    <name type="scientific">Brassica oleracea</name>
    <name type="common">Wild cabbage</name>
    <dbReference type="NCBI Taxonomy" id="3712"/>
    <lineage>
        <taxon>Eukaryota</taxon>
        <taxon>Viridiplantae</taxon>
        <taxon>Streptophyta</taxon>
        <taxon>Embryophyta</taxon>
        <taxon>Tracheophyta</taxon>
        <taxon>Spermatophyta</taxon>
        <taxon>Magnoliopsida</taxon>
        <taxon>eudicotyledons</taxon>
        <taxon>Gunneridae</taxon>
        <taxon>Pentapetalae</taxon>
        <taxon>rosids</taxon>
        <taxon>malvids</taxon>
        <taxon>Brassicales</taxon>
        <taxon>Brassicaceae</taxon>
        <taxon>Brassiceae</taxon>
        <taxon>Brassica</taxon>
    </lineage>
</organism>
<evidence type="ECO:0000313" key="2">
    <source>
        <dbReference type="EMBL" id="VDD43730.1"/>
    </source>
</evidence>
<dbReference type="GO" id="GO:0003729">
    <property type="term" value="F:mRNA binding"/>
    <property type="evidence" value="ECO:0007669"/>
    <property type="project" value="TreeGrafter"/>
</dbReference>
<proteinExistence type="predicted"/>
<gene>
    <name evidence="2" type="ORF">BOLC5T31277H</name>
</gene>
<evidence type="ECO:0000259" key="1">
    <source>
        <dbReference type="Pfam" id="PF16134"/>
    </source>
</evidence>
<sequence length="182" mass="21009">MSGDHRSRLTKVAKWLVESQTVPRRIFQECCEFLWEAEMVKIKAQDLKGKEVRLNTRLLYQQTKFNLLREKKRGICQIVKATLLCRGSASSSDNASPATMRIIKVLILPVHYGAVLDCFEIERDYDMLLNLIPVFPKSHAPQILGFKFQYYKRLELNSPVPSGLYKLSALLVKEDFINLESM</sequence>
<dbReference type="GO" id="GO:0000445">
    <property type="term" value="C:THO complex part of transcription export complex"/>
    <property type="evidence" value="ECO:0007669"/>
    <property type="project" value="TreeGrafter"/>
</dbReference>
<dbReference type="InterPro" id="IPR040007">
    <property type="entry name" value="Tho2"/>
</dbReference>
<dbReference type="Pfam" id="PF16134">
    <property type="entry name" value="THOC2_N"/>
    <property type="match status" value="1"/>
</dbReference>
<protein>
    <recommendedName>
        <fullName evidence="1">THO complex subunit 2 N-terminal domain-containing protein</fullName>
    </recommendedName>
</protein>
<dbReference type="EMBL" id="LR031877">
    <property type="protein sequence ID" value="VDD43730.1"/>
    <property type="molecule type" value="Genomic_DNA"/>
</dbReference>